<dbReference type="InterPro" id="IPR036282">
    <property type="entry name" value="Glutathione-S-Trfase_C_sf"/>
</dbReference>
<dbReference type="InterPro" id="IPR004045">
    <property type="entry name" value="Glutathione_S-Trfase_N"/>
</dbReference>
<dbReference type="SUPFAM" id="SSF52833">
    <property type="entry name" value="Thioredoxin-like"/>
    <property type="match status" value="1"/>
</dbReference>
<dbReference type="Pfam" id="PF00043">
    <property type="entry name" value="GST_C"/>
    <property type="match status" value="1"/>
</dbReference>
<name>A0A381VGH6_9ZZZZ</name>
<reference evidence="3" key="1">
    <citation type="submission" date="2018-05" db="EMBL/GenBank/DDBJ databases">
        <authorList>
            <person name="Lanie J.A."/>
            <person name="Ng W.-L."/>
            <person name="Kazmierczak K.M."/>
            <person name="Andrzejewski T.M."/>
            <person name="Davidsen T.M."/>
            <person name="Wayne K.J."/>
            <person name="Tettelin H."/>
            <person name="Glass J.I."/>
            <person name="Rusch D."/>
            <person name="Podicherti R."/>
            <person name="Tsui H.-C.T."/>
            <person name="Winkler M.E."/>
        </authorList>
    </citation>
    <scope>NUCLEOTIDE SEQUENCE</scope>
</reference>
<dbReference type="EMBL" id="UINC01008699">
    <property type="protein sequence ID" value="SVA39121.1"/>
    <property type="molecule type" value="Genomic_DNA"/>
</dbReference>
<evidence type="ECO:0000313" key="3">
    <source>
        <dbReference type="EMBL" id="SVA39121.1"/>
    </source>
</evidence>
<dbReference type="InterPro" id="IPR040079">
    <property type="entry name" value="Glutathione_S-Trfase"/>
</dbReference>
<feature type="non-terminal residue" evidence="3">
    <location>
        <position position="228"/>
    </location>
</feature>
<dbReference type="PANTHER" id="PTHR44051">
    <property type="entry name" value="GLUTATHIONE S-TRANSFERASE-RELATED"/>
    <property type="match status" value="1"/>
</dbReference>
<gene>
    <name evidence="3" type="ORF">METZ01_LOCUS91975</name>
</gene>
<protein>
    <recommendedName>
        <fullName evidence="4">GST N-terminal domain-containing protein</fullName>
    </recommendedName>
</protein>
<feature type="domain" description="GST C-terminal" evidence="2">
    <location>
        <begin position="86"/>
        <end position="228"/>
    </location>
</feature>
<dbReference type="AlphaFoldDB" id="A0A381VGH6"/>
<sequence>MLELYHDWDSLMSFKVRACLAEKNLDWTSRLIELTRFEHLKEEYLQLNPNGVVPTLIHDGQVIIESSPINEYLDDVFPNPSLRPSSSVERARMRAWVKYGDDVLHHGVRPATFELMIKPRLKSYSTAELEELIAAHPQPARAEAYRKAAADEIDFDSIGHTVRVADEAFSRMELSLSSHKWLAANTFSLADVMSMSFVDRIEHLGLGFLIERRPCVVDWAERLKTRVS</sequence>
<dbReference type="InterPro" id="IPR010987">
    <property type="entry name" value="Glutathione-S-Trfase_C-like"/>
</dbReference>
<evidence type="ECO:0008006" key="4">
    <source>
        <dbReference type="Google" id="ProtNLM"/>
    </source>
</evidence>
<dbReference type="InterPro" id="IPR004046">
    <property type="entry name" value="GST_C"/>
</dbReference>
<dbReference type="Gene3D" id="3.40.30.10">
    <property type="entry name" value="Glutaredoxin"/>
    <property type="match status" value="1"/>
</dbReference>
<dbReference type="PROSITE" id="PS50404">
    <property type="entry name" value="GST_NTER"/>
    <property type="match status" value="1"/>
</dbReference>
<accession>A0A381VGH6</accession>
<feature type="domain" description="GST N-terminal" evidence="1">
    <location>
        <begin position="1"/>
        <end position="81"/>
    </location>
</feature>
<dbReference type="SUPFAM" id="SSF47616">
    <property type="entry name" value="GST C-terminal domain-like"/>
    <property type="match status" value="1"/>
</dbReference>
<organism evidence="3">
    <name type="scientific">marine metagenome</name>
    <dbReference type="NCBI Taxonomy" id="408172"/>
    <lineage>
        <taxon>unclassified sequences</taxon>
        <taxon>metagenomes</taxon>
        <taxon>ecological metagenomes</taxon>
    </lineage>
</organism>
<dbReference type="CDD" id="cd00299">
    <property type="entry name" value="GST_C_family"/>
    <property type="match status" value="1"/>
</dbReference>
<dbReference type="SFLD" id="SFLDS00019">
    <property type="entry name" value="Glutathione_Transferase_(cytos"/>
    <property type="match status" value="1"/>
</dbReference>
<dbReference type="Pfam" id="PF13417">
    <property type="entry name" value="GST_N_3"/>
    <property type="match status" value="1"/>
</dbReference>
<dbReference type="Gene3D" id="1.20.1050.10">
    <property type="match status" value="1"/>
</dbReference>
<proteinExistence type="predicted"/>
<dbReference type="InterPro" id="IPR036249">
    <property type="entry name" value="Thioredoxin-like_sf"/>
</dbReference>
<dbReference type="SFLD" id="SFLDG00358">
    <property type="entry name" value="Main_(cytGST)"/>
    <property type="match status" value="1"/>
</dbReference>
<evidence type="ECO:0000259" key="1">
    <source>
        <dbReference type="PROSITE" id="PS50404"/>
    </source>
</evidence>
<dbReference type="PANTHER" id="PTHR44051:SF8">
    <property type="entry name" value="GLUTATHIONE S-TRANSFERASE GSTA"/>
    <property type="match status" value="1"/>
</dbReference>
<dbReference type="PROSITE" id="PS50405">
    <property type="entry name" value="GST_CTER"/>
    <property type="match status" value="1"/>
</dbReference>
<evidence type="ECO:0000259" key="2">
    <source>
        <dbReference type="PROSITE" id="PS50405"/>
    </source>
</evidence>